<dbReference type="SUPFAM" id="SSF55399">
    <property type="entry name" value="Subtilisin inhibitor"/>
    <property type="match status" value="1"/>
</dbReference>
<evidence type="ECO:0000256" key="8">
    <source>
        <dbReference type="RuleBase" id="RU003471"/>
    </source>
</evidence>
<keyword evidence="4" id="KW-0964">Secreted</keyword>
<comment type="subcellular location">
    <subcellularLocation>
        <location evidence="1">Secreted</location>
    </subcellularLocation>
</comment>
<gene>
    <name evidence="10" type="ORF">DI270_016515</name>
</gene>
<keyword evidence="6 8" id="KW-0722">Serine protease inhibitor</keyword>
<evidence type="ECO:0000256" key="1">
    <source>
        <dbReference type="ARBA" id="ARBA00004613"/>
    </source>
</evidence>
<evidence type="ECO:0000313" key="10">
    <source>
        <dbReference type="EMBL" id="RGA03901.1"/>
    </source>
</evidence>
<evidence type="ECO:0000256" key="6">
    <source>
        <dbReference type="ARBA" id="ARBA00022900"/>
    </source>
</evidence>
<evidence type="ECO:0000256" key="3">
    <source>
        <dbReference type="ARBA" id="ARBA00011738"/>
    </source>
</evidence>
<evidence type="ECO:0000256" key="7">
    <source>
        <dbReference type="ARBA" id="ARBA00023157"/>
    </source>
</evidence>
<evidence type="ECO:0000259" key="9">
    <source>
        <dbReference type="Pfam" id="PF00720"/>
    </source>
</evidence>
<keyword evidence="5 8" id="KW-0646">Protease inhibitor</keyword>
<evidence type="ECO:0000313" key="11">
    <source>
        <dbReference type="Proteomes" id="UP000262538"/>
    </source>
</evidence>
<feature type="domain" description="Subtilisin inhibitor" evidence="9">
    <location>
        <begin position="94"/>
        <end position="177"/>
    </location>
</feature>
<sequence length="191" mass="20264">MKPAEPMRSVVRQISLWRGVCACSETPPRERWHQRKRGDRMRTLLVLLAGAALVAGPSGHASASDQVRGLPAPPSLKIGAQAPPSPAARVRVAILTVANGAQADPPARSAFLNCSPVGGSHPHAAEACARLRRAVLDPAVLKRPGTGPCTMLYSPVTVTASGIWDGKYFQLRHTFGNDCEMRSVTGALAEF</sequence>
<dbReference type="Pfam" id="PF00720">
    <property type="entry name" value="SSI"/>
    <property type="match status" value="1"/>
</dbReference>
<comment type="caution">
    <text evidence="10">The sequence shown here is derived from an EMBL/GenBank/DDBJ whole genome shotgun (WGS) entry which is preliminary data.</text>
</comment>
<dbReference type="EMBL" id="QFZU02000069">
    <property type="protein sequence ID" value="RGA03901.1"/>
    <property type="molecule type" value="Genomic_DNA"/>
</dbReference>
<comment type="subunit">
    <text evidence="3">Homodimer.</text>
</comment>
<name>A0ABX9LJW0_9ACTN</name>
<dbReference type="InterPro" id="IPR023549">
    <property type="entry name" value="Subtilisin_inhibitor"/>
</dbReference>
<reference evidence="10 11" key="1">
    <citation type="submission" date="2018-08" db="EMBL/GenBank/DDBJ databases">
        <title>Microbispora. triticiradicis sp. nov., a novel actinomycete isolated from the root of wheat (Triticum aestivum L.)).</title>
        <authorList>
            <person name="Han C."/>
        </authorList>
    </citation>
    <scope>NUCLEOTIDE SEQUENCE [LARGE SCALE GENOMIC DNA]</scope>
    <source>
        <strain evidence="10 11">NEAU-HRDPA2-9</strain>
    </source>
</reference>
<accession>A0ABX9LJW0</accession>
<dbReference type="InterPro" id="IPR020054">
    <property type="entry name" value="Prot_inh_SSI_I16_CS"/>
</dbReference>
<keyword evidence="7" id="KW-1015">Disulfide bond</keyword>
<dbReference type="InterPro" id="IPR000691">
    <property type="entry name" value="Prot_inh_I16_SSI"/>
</dbReference>
<evidence type="ECO:0000256" key="4">
    <source>
        <dbReference type="ARBA" id="ARBA00022525"/>
    </source>
</evidence>
<evidence type="ECO:0000256" key="2">
    <source>
        <dbReference type="ARBA" id="ARBA00010472"/>
    </source>
</evidence>
<proteinExistence type="inferred from homology"/>
<evidence type="ECO:0000256" key="5">
    <source>
        <dbReference type="ARBA" id="ARBA00022690"/>
    </source>
</evidence>
<comment type="similarity">
    <text evidence="2 8">Belongs to the protease inhibitor I16 (SSI) family.</text>
</comment>
<dbReference type="Proteomes" id="UP000262538">
    <property type="component" value="Unassembled WGS sequence"/>
</dbReference>
<dbReference type="PRINTS" id="PR00294">
    <property type="entry name" value="SSBTLNINHBTR"/>
</dbReference>
<protein>
    <recommendedName>
        <fullName evidence="9">Subtilisin inhibitor domain-containing protein</fullName>
    </recommendedName>
</protein>
<dbReference type="Gene3D" id="3.30.350.10">
    <property type="entry name" value="Subtilisin inhibitor-like"/>
    <property type="match status" value="1"/>
</dbReference>
<organism evidence="10 11">
    <name type="scientific">Microbispora triticiradicis</name>
    <dbReference type="NCBI Taxonomy" id="2200763"/>
    <lineage>
        <taxon>Bacteria</taxon>
        <taxon>Bacillati</taxon>
        <taxon>Actinomycetota</taxon>
        <taxon>Actinomycetes</taxon>
        <taxon>Streptosporangiales</taxon>
        <taxon>Streptosporangiaceae</taxon>
        <taxon>Microbispora</taxon>
    </lineage>
</organism>
<keyword evidence="11" id="KW-1185">Reference proteome</keyword>
<dbReference type="PROSITE" id="PS00999">
    <property type="entry name" value="SSI"/>
    <property type="match status" value="1"/>
</dbReference>
<dbReference type="InterPro" id="IPR036819">
    <property type="entry name" value="Subtilisin_inhibitor-like_sf"/>
</dbReference>